<dbReference type="SMART" id="SM01248">
    <property type="entry name" value="KaiB"/>
    <property type="match status" value="1"/>
</dbReference>
<feature type="compositionally biased region" description="Basic residues" evidence="1">
    <location>
        <begin position="17"/>
        <end position="42"/>
    </location>
</feature>
<dbReference type="Gene3D" id="3.40.30.10">
    <property type="entry name" value="Glutaredoxin"/>
    <property type="match status" value="1"/>
</dbReference>
<evidence type="ECO:0000313" key="3">
    <source>
        <dbReference type="EMBL" id="TDU69304.1"/>
    </source>
</evidence>
<reference evidence="3 4" key="1">
    <citation type="submission" date="2019-03" db="EMBL/GenBank/DDBJ databases">
        <title>Genomic Encyclopedia of Archaeal and Bacterial Type Strains, Phase II (KMG-II): from individual species to whole genera.</title>
        <authorList>
            <person name="Goeker M."/>
        </authorList>
    </citation>
    <scope>NUCLEOTIDE SEQUENCE [LARGE SCALE GENOMIC DNA]</scope>
    <source>
        <strain evidence="3 4">ATCC 25309</strain>
    </source>
</reference>
<evidence type="ECO:0000256" key="1">
    <source>
        <dbReference type="SAM" id="MobiDB-lite"/>
    </source>
</evidence>
<name>A0A4R7RU95_9BACT</name>
<dbReference type="AlphaFoldDB" id="A0A4R7RU95"/>
<proteinExistence type="predicted"/>
<organism evidence="3 4">
    <name type="scientific">Prosthecobacter fusiformis</name>
    <dbReference type="NCBI Taxonomy" id="48464"/>
    <lineage>
        <taxon>Bacteria</taxon>
        <taxon>Pseudomonadati</taxon>
        <taxon>Verrucomicrobiota</taxon>
        <taxon>Verrucomicrobiia</taxon>
        <taxon>Verrucomicrobiales</taxon>
        <taxon>Verrucomicrobiaceae</taxon>
        <taxon>Prosthecobacter</taxon>
    </lineage>
</organism>
<dbReference type="InterPro" id="IPR036249">
    <property type="entry name" value="Thioredoxin-like_sf"/>
</dbReference>
<dbReference type="Pfam" id="PF07689">
    <property type="entry name" value="KaiB"/>
    <property type="match status" value="1"/>
</dbReference>
<dbReference type="OrthoDB" id="5458519at2"/>
<accession>A0A4R7RU95</accession>
<sequence>MKAPAPGKASSKPAAKTVKKTVAAKKKPAVKAAKKTTAKKGVSKSGKSAAPETPDVWNLRLYVAGQTPRSLTAFSNLKRLCEEHLAGRYDIEVVDLMKNPHLAQSDQIVALPTLVRKLPEPIKRVIGDLSNVEKVMVGIDLELIAKK</sequence>
<dbReference type="SUPFAM" id="SSF52833">
    <property type="entry name" value="Thioredoxin-like"/>
    <property type="match status" value="1"/>
</dbReference>
<dbReference type="CDD" id="cd02978">
    <property type="entry name" value="KaiB_like"/>
    <property type="match status" value="1"/>
</dbReference>
<dbReference type="GO" id="GO:0048511">
    <property type="term" value="P:rhythmic process"/>
    <property type="evidence" value="ECO:0007669"/>
    <property type="project" value="InterPro"/>
</dbReference>
<feature type="domain" description="KaiB" evidence="2">
    <location>
        <begin position="60"/>
        <end position="141"/>
    </location>
</feature>
<dbReference type="Proteomes" id="UP000295662">
    <property type="component" value="Unassembled WGS sequence"/>
</dbReference>
<feature type="region of interest" description="Disordered" evidence="1">
    <location>
        <begin position="1"/>
        <end position="52"/>
    </location>
</feature>
<comment type="caution">
    <text evidence="3">The sequence shown here is derived from an EMBL/GenBank/DDBJ whole genome shotgun (WGS) entry which is preliminary data.</text>
</comment>
<feature type="compositionally biased region" description="Low complexity" evidence="1">
    <location>
        <begin position="1"/>
        <end position="16"/>
    </location>
</feature>
<dbReference type="InterPro" id="IPR039022">
    <property type="entry name" value="KaiB-like"/>
</dbReference>
<dbReference type="EMBL" id="SOCA01000005">
    <property type="protein sequence ID" value="TDU69304.1"/>
    <property type="molecule type" value="Genomic_DNA"/>
</dbReference>
<dbReference type="PANTHER" id="PTHR41709:SF2">
    <property type="entry name" value="CIRCADIAN CLOCK PROTEIN KAIB2"/>
    <property type="match status" value="1"/>
</dbReference>
<dbReference type="InterPro" id="IPR011649">
    <property type="entry name" value="KaiB_domain"/>
</dbReference>
<gene>
    <name evidence="3" type="ORF">EI77_02956</name>
</gene>
<evidence type="ECO:0000313" key="4">
    <source>
        <dbReference type="Proteomes" id="UP000295662"/>
    </source>
</evidence>
<evidence type="ECO:0000259" key="2">
    <source>
        <dbReference type="SMART" id="SM01248"/>
    </source>
</evidence>
<dbReference type="PANTHER" id="PTHR41709">
    <property type="entry name" value="KAIB-LIKE PROTEIN 1"/>
    <property type="match status" value="1"/>
</dbReference>
<protein>
    <submittedName>
        <fullName evidence="3">KaiB-like protein</fullName>
    </submittedName>
</protein>
<keyword evidence="4" id="KW-1185">Reference proteome</keyword>